<dbReference type="PANTHER" id="PTHR39332">
    <property type="entry name" value="BLL4707 PROTEIN"/>
    <property type="match status" value="1"/>
</dbReference>
<keyword evidence="2" id="KW-1185">Reference proteome</keyword>
<dbReference type="SUPFAM" id="SSF55961">
    <property type="entry name" value="Bet v1-like"/>
    <property type="match status" value="1"/>
</dbReference>
<protein>
    <recommendedName>
        <fullName evidence="3">Polyketide cyclase / dehydrase and lipid transport</fullName>
    </recommendedName>
</protein>
<dbReference type="EMBL" id="BMIO01000010">
    <property type="protein sequence ID" value="GGD52093.1"/>
    <property type="molecule type" value="Genomic_DNA"/>
</dbReference>
<evidence type="ECO:0008006" key="3">
    <source>
        <dbReference type="Google" id="ProtNLM"/>
    </source>
</evidence>
<dbReference type="InterPro" id="IPR023393">
    <property type="entry name" value="START-like_dom_sf"/>
</dbReference>
<dbReference type="CDD" id="cd07821">
    <property type="entry name" value="PYR_PYL_RCAR_like"/>
    <property type="match status" value="1"/>
</dbReference>
<sequence>MPRVTASRVIKAPVAKVWGAIRDFESHSRWIEHNPEIAVTGGTGLTIGTKRRVTYGDGSFFDEILTTQDDRRFYQEYDVVGELPLPVYNVRGAMKLHPVTADDTTLVVRTLTYDTPLQPGEAKDFEKSRYDLLATSLDLLADLFE</sequence>
<dbReference type="Gene3D" id="3.30.530.20">
    <property type="match status" value="1"/>
</dbReference>
<name>A0A916YMJ5_9SPHN</name>
<dbReference type="Proteomes" id="UP000598997">
    <property type="component" value="Unassembled WGS sequence"/>
</dbReference>
<dbReference type="OrthoDB" id="1364128at2"/>
<reference evidence="1 2" key="1">
    <citation type="journal article" date="2014" name="Int. J. Syst. Evol. Microbiol.">
        <title>Complete genome sequence of Corynebacterium casei LMG S-19264T (=DSM 44701T), isolated from a smear-ripened cheese.</title>
        <authorList>
            <consortium name="US DOE Joint Genome Institute (JGI-PGF)"/>
            <person name="Walter F."/>
            <person name="Albersmeier A."/>
            <person name="Kalinowski J."/>
            <person name="Ruckert C."/>
        </authorList>
    </citation>
    <scope>NUCLEOTIDE SEQUENCE [LARGE SCALE GENOMIC DNA]</scope>
    <source>
        <strain evidence="1 2">CGMCC 1.15358</strain>
    </source>
</reference>
<dbReference type="InterPro" id="IPR019587">
    <property type="entry name" value="Polyketide_cyclase/dehydratase"/>
</dbReference>
<gene>
    <name evidence="1" type="ORF">GCM10010989_27750</name>
</gene>
<dbReference type="RefSeq" id="WP_082924272.1">
    <property type="nucleotide sequence ID" value="NZ_BMIO01000010.1"/>
</dbReference>
<accession>A0A916YMJ5</accession>
<dbReference type="PANTHER" id="PTHR39332:SF7">
    <property type="entry name" value="SRPBCC FAMILY PROTEIN"/>
    <property type="match status" value="1"/>
</dbReference>
<dbReference type="Pfam" id="PF10604">
    <property type="entry name" value="Polyketide_cyc2"/>
    <property type="match status" value="1"/>
</dbReference>
<organism evidence="1 2">
    <name type="scientific">Croceicoccus pelagius</name>
    <dbReference type="NCBI Taxonomy" id="1703341"/>
    <lineage>
        <taxon>Bacteria</taxon>
        <taxon>Pseudomonadati</taxon>
        <taxon>Pseudomonadota</taxon>
        <taxon>Alphaproteobacteria</taxon>
        <taxon>Sphingomonadales</taxon>
        <taxon>Erythrobacteraceae</taxon>
        <taxon>Croceicoccus</taxon>
    </lineage>
</organism>
<comment type="caution">
    <text evidence="1">The sequence shown here is derived from an EMBL/GenBank/DDBJ whole genome shotgun (WGS) entry which is preliminary data.</text>
</comment>
<dbReference type="AlphaFoldDB" id="A0A916YMJ5"/>
<evidence type="ECO:0000313" key="2">
    <source>
        <dbReference type="Proteomes" id="UP000598997"/>
    </source>
</evidence>
<proteinExistence type="predicted"/>
<evidence type="ECO:0000313" key="1">
    <source>
        <dbReference type="EMBL" id="GGD52093.1"/>
    </source>
</evidence>